<accession>A0A0H3M608</accession>
<dbReference type="AlphaFoldDB" id="A0A0H3M608"/>
<evidence type="ECO:0000313" key="2">
    <source>
        <dbReference type="Proteomes" id="UP000001472"/>
    </source>
</evidence>
<dbReference type="PROSITE" id="PS51257">
    <property type="entry name" value="PROKAR_LIPOPROTEIN"/>
    <property type="match status" value="1"/>
</dbReference>
<dbReference type="Proteomes" id="UP000001472">
    <property type="component" value="Chromosome"/>
</dbReference>
<dbReference type="KEGG" id="mbb:BCG_1985c"/>
<dbReference type="EMBL" id="AM408590">
    <property type="protein sequence ID" value="CAL71972.1"/>
    <property type="molecule type" value="Genomic_DNA"/>
</dbReference>
<reference evidence="1 2" key="1">
    <citation type="journal article" date="2007" name="Proc. Natl. Acad. Sci. U.S.A.">
        <title>Genome plasticity of BCG and impact on vaccine efficacy.</title>
        <authorList>
            <person name="Brosch R."/>
            <person name="Gordon S.V."/>
            <person name="Garnier T."/>
            <person name="Eiglmeier K."/>
            <person name="Frigui W."/>
            <person name="Valenti P."/>
            <person name="Dos Santos S."/>
            <person name="Duthoy S."/>
            <person name="Lacroix C."/>
            <person name="Garcia-Pelayo C."/>
            <person name="Inwald J.K."/>
            <person name="Golby P."/>
            <person name="Garcia J.N."/>
            <person name="Hewinson R.G."/>
            <person name="Behr M.A."/>
            <person name="Quail M.A."/>
            <person name="Churcher C."/>
            <person name="Barrell B.G."/>
            <person name="Parkhill J."/>
            <person name="Cole S.T."/>
        </authorList>
    </citation>
    <scope>NUCLEOTIDE SEQUENCE [LARGE SCALE GENOMIC DNA]</scope>
    <source>
        <strain evidence="2">BCG / Pasteur 1173P2</strain>
    </source>
</reference>
<dbReference type="RefSeq" id="WP_010950636.1">
    <property type="nucleotide sequence ID" value="NC_008769.1"/>
</dbReference>
<organism evidence="1 2">
    <name type="scientific">Mycobacterium bovis (strain BCG / Pasteur 1173P2)</name>
    <dbReference type="NCBI Taxonomy" id="410289"/>
    <lineage>
        <taxon>Bacteria</taxon>
        <taxon>Bacillati</taxon>
        <taxon>Actinomycetota</taxon>
        <taxon>Actinomycetes</taxon>
        <taxon>Mycobacteriales</taxon>
        <taxon>Mycobacteriaceae</taxon>
        <taxon>Mycobacterium</taxon>
        <taxon>Mycobacterium tuberculosis complex</taxon>
    </lineage>
</organism>
<protein>
    <submittedName>
        <fullName evidence="1">Possible lipoprotein</fullName>
    </submittedName>
</protein>
<evidence type="ECO:0000313" key="1">
    <source>
        <dbReference type="EMBL" id="CAL71972.1"/>
    </source>
</evidence>
<name>A0A0H3M608_MYCBP</name>
<dbReference type="HOGENOM" id="CLU_1738519_0_0_11"/>
<gene>
    <name evidence="1" type="primary">lppG</name>
    <name evidence="1" type="ordered locus">BCG_1985c</name>
</gene>
<sequence length="150" mass="15829">MIRGSAVSGLLMPSVNGGTAGSVACVQCLFLPKVAVDLINLSGIQCFARIEHVAHAQAHPFVVLVGKPAQHGARIGAVAGAILTGDVIVSHDGELYRTVTALRQNGPRPHASRRLHAPALCSARSRRGHLRPSCWLPPPRFAGRQSLVAR</sequence>
<keyword evidence="1" id="KW-0449">Lipoprotein</keyword>
<proteinExistence type="predicted"/>